<evidence type="ECO:0000256" key="2">
    <source>
        <dbReference type="ARBA" id="ARBA00022490"/>
    </source>
</evidence>
<dbReference type="InterPro" id="IPR050576">
    <property type="entry name" value="Cilia_flagella_integrity"/>
</dbReference>
<proteinExistence type="inferred from homology"/>
<comment type="similarity">
    <text evidence="10">Belongs to the DRC3 family.</text>
</comment>
<sequence>IMYGKGITARLTEENLRSVVAEQRVKGPTGHSVSQLERLDAGISIIENLWEFTSLTTLHLNNNFIQKLEGLSRLTNLSNLNLSFNKIMEIEGLESLKKLKELNLSSNNISVLDNFDSLENLVSFNIVMYLRKFKNLFTLNFSGNPLCEEDNYIWFVIAFFPNLKFLDYRYVKSDTVKLSRLDLEMEKKSFLQDAFVESLNGPLLFEDMIKDDPLANQLQSVPEVALLTFQQKMTELCVQLFEAGLVELRRRQAEVNAFFTSHSIIKAEIMQEESHLLEEFDKYFKMVNYFICCNRKKLHNHLLALEFKLIGQIEVGASQSYLEDEYHQKVQGIVAATIENVEKDEDVDDLPDDVFLDKETVMEALATAHENHLLTIRDRESQLNTRANAWKSRLLKEEEVHRNRVALTDFTTYVDHYEEELRRLFNR</sequence>
<dbReference type="InterPro" id="IPR032675">
    <property type="entry name" value="LRR_dom_sf"/>
</dbReference>
<keyword evidence="3" id="KW-0433">Leucine-rich repeat</keyword>
<evidence type="ECO:0000256" key="1">
    <source>
        <dbReference type="ARBA" id="ARBA00004611"/>
    </source>
</evidence>
<evidence type="ECO:0000256" key="4">
    <source>
        <dbReference type="ARBA" id="ARBA00022737"/>
    </source>
</evidence>
<keyword evidence="6" id="KW-0175">Coiled coil</keyword>
<accession>A0A8C6T0D3</accession>
<dbReference type="Proteomes" id="UP000694523">
    <property type="component" value="Unplaced"/>
</dbReference>
<evidence type="ECO:0000313" key="13">
    <source>
        <dbReference type="Proteomes" id="UP000694523"/>
    </source>
</evidence>
<dbReference type="SUPFAM" id="SSF52075">
    <property type="entry name" value="Outer arm dynein light chain 1"/>
    <property type="match status" value="1"/>
</dbReference>
<evidence type="ECO:0000256" key="9">
    <source>
        <dbReference type="ARBA" id="ARBA00023273"/>
    </source>
</evidence>
<dbReference type="SMART" id="SM00365">
    <property type="entry name" value="LRR_SD22"/>
    <property type="match status" value="3"/>
</dbReference>
<reference evidence="12" key="2">
    <citation type="submission" date="2025-09" db="UniProtKB">
        <authorList>
            <consortium name="Ensembl"/>
        </authorList>
    </citation>
    <scope>IDENTIFICATION</scope>
</reference>
<dbReference type="Pfam" id="PF14580">
    <property type="entry name" value="LRR_9"/>
    <property type="match status" value="1"/>
</dbReference>
<evidence type="ECO:0000256" key="7">
    <source>
        <dbReference type="ARBA" id="ARBA00023069"/>
    </source>
</evidence>
<keyword evidence="4" id="KW-0677">Repeat</keyword>
<dbReference type="Ensembl" id="ENSNMLT00000014392.1">
    <property type="protein sequence ID" value="ENSNMLP00000012754.1"/>
    <property type="gene ID" value="ENSNMLG00000008650.1"/>
</dbReference>
<keyword evidence="5" id="KW-0282">Flagellum</keyword>
<comment type="subcellular location">
    <subcellularLocation>
        <location evidence="1">Cytoplasm</location>
        <location evidence="1">Cytoskeleton</location>
        <location evidence="1">Flagellum axoneme</location>
    </subcellularLocation>
</comment>
<dbReference type="PANTHER" id="PTHR45973:SF12">
    <property type="entry name" value="DYNEIN REGULATORY COMPLEX SUBUNIT 3"/>
    <property type="match status" value="1"/>
</dbReference>
<name>A0A8C6T0D3_9GOBI</name>
<keyword evidence="8" id="KW-0206">Cytoskeleton</keyword>
<keyword evidence="9" id="KW-0966">Cell projection</keyword>
<organism evidence="12 13">
    <name type="scientific">Neogobius melanostomus</name>
    <name type="common">round goby</name>
    <dbReference type="NCBI Taxonomy" id="47308"/>
    <lineage>
        <taxon>Eukaryota</taxon>
        <taxon>Metazoa</taxon>
        <taxon>Chordata</taxon>
        <taxon>Craniata</taxon>
        <taxon>Vertebrata</taxon>
        <taxon>Euteleostomi</taxon>
        <taxon>Actinopterygii</taxon>
        <taxon>Neopterygii</taxon>
        <taxon>Teleostei</taxon>
        <taxon>Neoteleostei</taxon>
        <taxon>Acanthomorphata</taxon>
        <taxon>Gobiaria</taxon>
        <taxon>Gobiiformes</taxon>
        <taxon>Gobioidei</taxon>
        <taxon>Gobiidae</taxon>
        <taxon>Benthophilinae</taxon>
        <taxon>Neogobiini</taxon>
        <taxon>Neogobius</taxon>
    </lineage>
</organism>
<dbReference type="GO" id="GO:0005929">
    <property type="term" value="C:cilium"/>
    <property type="evidence" value="ECO:0007669"/>
    <property type="project" value="TreeGrafter"/>
</dbReference>
<evidence type="ECO:0000256" key="5">
    <source>
        <dbReference type="ARBA" id="ARBA00022846"/>
    </source>
</evidence>
<dbReference type="PANTHER" id="PTHR45973">
    <property type="entry name" value="PROTEIN PHOSPHATASE 1 REGULATORY SUBUNIT SDS22-RELATED"/>
    <property type="match status" value="1"/>
</dbReference>
<evidence type="ECO:0000256" key="6">
    <source>
        <dbReference type="ARBA" id="ARBA00023054"/>
    </source>
</evidence>
<evidence type="ECO:0000256" key="8">
    <source>
        <dbReference type="ARBA" id="ARBA00023212"/>
    </source>
</evidence>
<evidence type="ECO:0000256" key="11">
    <source>
        <dbReference type="ARBA" id="ARBA00040950"/>
    </source>
</evidence>
<dbReference type="AlphaFoldDB" id="A0A8C6T0D3"/>
<keyword evidence="2" id="KW-0963">Cytoplasm</keyword>
<keyword evidence="13" id="KW-1185">Reference proteome</keyword>
<dbReference type="Gene3D" id="3.80.10.10">
    <property type="entry name" value="Ribonuclease Inhibitor"/>
    <property type="match status" value="1"/>
</dbReference>
<evidence type="ECO:0000256" key="10">
    <source>
        <dbReference type="ARBA" id="ARBA00038378"/>
    </source>
</evidence>
<keyword evidence="7" id="KW-0969">Cilium</keyword>
<evidence type="ECO:0000313" key="12">
    <source>
        <dbReference type="Ensembl" id="ENSNMLP00000012754.1"/>
    </source>
</evidence>
<dbReference type="InterPro" id="IPR001611">
    <property type="entry name" value="Leu-rich_rpt"/>
</dbReference>
<reference evidence="12" key="1">
    <citation type="submission" date="2025-08" db="UniProtKB">
        <authorList>
            <consortium name="Ensembl"/>
        </authorList>
    </citation>
    <scope>IDENTIFICATION</scope>
</reference>
<dbReference type="PROSITE" id="PS51450">
    <property type="entry name" value="LRR"/>
    <property type="match status" value="3"/>
</dbReference>
<evidence type="ECO:0000256" key="3">
    <source>
        <dbReference type="ARBA" id="ARBA00022614"/>
    </source>
</evidence>
<protein>
    <recommendedName>
        <fullName evidence="11">Dynein regulatory complex subunit 3</fullName>
    </recommendedName>
</protein>